<keyword evidence="3" id="KW-0690">Ribosome biogenesis</keyword>
<feature type="compositionally biased region" description="Acidic residues" evidence="7">
    <location>
        <begin position="395"/>
        <end position="420"/>
    </location>
</feature>
<reference evidence="8" key="2">
    <citation type="submission" date="2023-04" db="EMBL/GenBank/DDBJ databases">
        <authorList>
            <person name="Bruccoleri R.E."/>
            <person name="Oakeley E.J."/>
            <person name="Faust A.-M."/>
            <person name="Dessus-Babus S."/>
            <person name="Altorfer M."/>
            <person name="Burckhardt D."/>
            <person name="Oertli M."/>
            <person name="Naumann U."/>
            <person name="Petersen F."/>
            <person name="Wong J."/>
        </authorList>
    </citation>
    <scope>NUCLEOTIDE SEQUENCE</scope>
    <source>
        <strain evidence="8">GSM-AAB239-AS_SAM_17_03QT</strain>
        <tissue evidence="8">Leaf</tissue>
    </source>
</reference>
<feature type="region of interest" description="Disordered" evidence="7">
    <location>
        <begin position="123"/>
        <end position="206"/>
    </location>
</feature>
<comment type="subcellular location">
    <subcellularLocation>
        <location evidence="1">Nucleus</location>
        <location evidence="1">Nucleolus</location>
    </subcellularLocation>
</comment>
<accession>A0AAX6DQ25</accession>
<keyword evidence="5" id="KW-0539">Nucleus</keyword>
<evidence type="ECO:0000256" key="7">
    <source>
        <dbReference type="SAM" id="MobiDB-lite"/>
    </source>
</evidence>
<evidence type="ECO:0000256" key="2">
    <source>
        <dbReference type="ARBA" id="ARBA00007466"/>
    </source>
</evidence>
<feature type="compositionally biased region" description="Basic and acidic residues" evidence="7">
    <location>
        <begin position="1"/>
        <end position="10"/>
    </location>
</feature>
<feature type="compositionally biased region" description="Acidic residues" evidence="7">
    <location>
        <begin position="152"/>
        <end position="167"/>
    </location>
</feature>
<feature type="region of interest" description="Disordered" evidence="7">
    <location>
        <begin position="1"/>
        <end position="40"/>
    </location>
</feature>
<comment type="similarity">
    <text evidence="2">Belongs to the NOP14 family.</text>
</comment>
<evidence type="ECO:0000256" key="1">
    <source>
        <dbReference type="ARBA" id="ARBA00004604"/>
    </source>
</evidence>
<dbReference type="Pfam" id="PF04147">
    <property type="entry name" value="Nop14"/>
    <property type="match status" value="1"/>
</dbReference>
<comment type="function">
    <text evidence="6">Involved in nucleolar processing of pre-18S ribosomal RNA. Has a role in the nuclear export of 40S pre-ribosomal subunit to the cytoplasm.</text>
</comment>
<feature type="compositionally biased region" description="Basic and acidic residues" evidence="7">
    <location>
        <begin position="379"/>
        <end position="394"/>
    </location>
</feature>
<evidence type="ECO:0000313" key="8">
    <source>
        <dbReference type="EMBL" id="KAJ6793805.1"/>
    </source>
</evidence>
<feature type="compositionally biased region" description="Acidic residues" evidence="7">
    <location>
        <begin position="447"/>
        <end position="459"/>
    </location>
</feature>
<feature type="compositionally biased region" description="Basic and acidic residues" evidence="7">
    <location>
        <begin position="421"/>
        <end position="437"/>
    </location>
</feature>
<dbReference type="PANTHER" id="PTHR23183">
    <property type="entry name" value="NOP14"/>
    <property type="match status" value="1"/>
</dbReference>
<dbReference type="PANTHER" id="PTHR23183:SF0">
    <property type="entry name" value="NUCLEOLAR PROTEIN 14"/>
    <property type="match status" value="1"/>
</dbReference>
<organism evidence="8 9">
    <name type="scientific">Iris pallida</name>
    <name type="common">Sweet iris</name>
    <dbReference type="NCBI Taxonomy" id="29817"/>
    <lineage>
        <taxon>Eukaryota</taxon>
        <taxon>Viridiplantae</taxon>
        <taxon>Streptophyta</taxon>
        <taxon>Embryophyta</taxon>
        <taxon>Tracheophyta</taxon>
        <taxon>Spermatophyta</taxon>
        <taxon>Magnoliopsida</taxon>
        <taxon>Liliopsida</taxon>
        <taxon>Asparagales</taxon>
        <taxon>Iridaceae</taxon>
        <taxon>Iridoideae</taxon>
        <taxon>Irideae</taxon>
        <taxon>Iris</taxon>
    </lineage>
</organism>
<comment type="caution">
    <text evidence="8">The sequence shown here is derived from an EMBL/GenBank/DDBJ whole genome shotgun (WGS) entry which is preliminary data.</text>
</comment>
<dbReference type="GO" id="GO:0030490">
    <property type="term" value="P:maturation of SSU-rRNA"/>
    <property type="evidence" value="ECO:0007669"/>
    <property type="project" value="TreeGrafter"/>
</dbReference>
<name>A0AAX6DQ25_IRIPA</name>
<evidence type="ECO:0000313" key="9">
    <source>
        <dbReference type="Proteomes" id="UP001140949"/>
    </source>
</evidence>
<protein>
    <submittedName>
        <fullName evidence="8">Nucleolar protein 14</fullName>
    </submittedName>
</protein>
<feature type="compositionally biased region" description="Basic and acidic residues" evidence="7">
    <location>
        <begin position="911"/>
        <end position="926"/>
    </location>
</feature>
<sequence>MAKTRADPKSQNKKKKKKTKHLLNAPTAASMKSSCRPVKPNPFDVIWSRRKFDVLGRTRRGEELRMGLSRSLAIDKRKKTLLKEYEQSGKSSEFKDLRIGETDDTLQEYEKAVLRLQRERQLKLKRSSKYNLSDGEEEESGIHQTRSLSERDDFEEDVPIEDDEDPLEGNGNGPNSSKYLSLHAAREPVESSLLDGEEKAHKTKKQVMSEVISKSKFYKSLKAKDKEEDDHLMEKLDQDFTSLAQTEALVSLTQPGKMNALKALLNKNSGKQSKEGLSGSADKESSKKEEPDAYDKLVKEMLLDMRAHPSDRTKTPEEIAQEERERLESLEEERRKRMLATGDSSDEDSSDGEHDHKSGSRKLKPVSGDDLGDSFSVDEVTKNRKGWVDEIYNKEDEDDQDEDSNPSEGSESNEDDQETSDGEKDIDGNGTSGKEHGNMSSMKDWEQSDEDDDDLDTDDEGGKDADEEIIKKSINEDDQDDDEEIINSQKTDNLGDIKTTSEIQAPLKQEELPYVIEAPNNLSELCSLLDGRSDTEVIEAINRIRASNSIRLAVENKRKMQIFYAVLLQYFAVSATPRPVNICILNSLVKPLIEMSVEIPFYAAICARMRLEHIRKQFCEIIKTPDKSSWPSLKTLLLLRLWSMIFPCSDFRHVVMTPAILLMCEYLIRCPIVSGRDIAIGSFLSSMVLSVAKQSHKFCPEAIIFLQTLLISSMKMEPKLQKNYQGYHLIELQTTKPWLRIRDQVSEVEPMNFLTIMGMEADSPFFASDNFKASMLASVVKTIEGFVNVYKDLSSFPEIFLPVLSLLREVLHNAKLPSILRENIKGVVQLIGRTTEEHQMRRQPLQMRKEKPEPIKLLNPKFEESFVKGRDYDPDRERAERKKLKKLLKKEAKGAVRELRKDNHFIFGLKERDKQQEEEERAEKYGKARAFLQEQEHAFKSGQLGKGRKRRR</sequence>
<feature type="region of interest" description="Disordered" evidence="7">
    <location>
        <begin position="264"/>
        <end position="483"/>
    </location>
</feature>
<evidence type="ECO:0000256" key="3">
    <source>
        <dbReference type="ARBA" id="ARBA00022517"/>
    </source>
</evidence>
<gene>
    <name evidence="8" type="ORF">M6B38_234190</name>
</gene>
<keyword evidence="4" id="KW-0698">rRNA processing</keyword>
<dbReference type="GO" id="GO:0030692">
    <property type="term" value="C:Noc4p-Nop14p complex"/>
    <property type="evidence" value="ECO:0007669"/>
    <property type="project" value="TreeGrafter"/>
</dbReference>
<proteinExistence type="inferred from homology"/>
<dbReference type="InterPro" id="IPR007276">
    <property type="entry name" value="Nop14"/>
</dbReference>
<dbReference type="AlphaFoldDB" id="A0AAX6DQ25"/>
<dbReference type="Proteomes" id="UP001140949">
    <property type="component" value="Unassembled WGS sequence"/>
</dbReference>
<reference evidence="8" key="1">
    <citation type="journal article" date="2023" name="GigaByte">
        <title>Genome assembly of the bearded iris, Iris pallida Lam.</title>
        <authorList>
            <person name="Bruccoleri R.E."/>
            <person name="Oakeley E.J."/>
            <person name="Faust A.M.E."/>
            <person name="Altorfer M."/>
            <person name="Dessus-Babus S."/>
            <person name="Burckhardt D."/>
            <person name="Oertli M."/>
            <person name="Naumann U."/>
            <person name="Petersen F."/>
            <person name="Wong J."/>
        </authorList>
    </citation>
    <scope>NUCLEOTIDE SEQUENCE</scope>
    <source>
        <strain evidence="8">GSM-AAB239-AS_SAM_17_03QT</strain>
    </source>
</reference>
<feature type="compositionally biased region" description="Basic and acidic residues" evidence="7">
    <location>
        <begin position="281"/>
        <end position="335"/>
    </location>
</feature>
<feature type="compositionally biased region" description="Basic and acidic residues" evidence="7">
    <location>
        <begin position="460"/>
        <end position="475"/>
    </location>
</feature>
<dbReference type="EMBL" id="JANAVB010042620">
    <property type="protein sequence ID" value="KAJ6793805.1"/>
    <property type="molecule type" value="Genomic_DNA"/>
</dbReference>
<evidence type="ECO:0000256" key="5">
    <source>
        <dbReference type="ARBA" id="ARBA00023242"/>
    </source>
</evidence>
<dbReference type="GO" id="GO:0032040">
    <property type="term" value="C:small-subunit processome"/>
    <property type="evidence" value="ECO:0007669"/>
    <property type="project" value="InterPro"/>
</dbReference>
<feature type="compositionally biased region" description="Basic residues" evidence="7">
    <location>
        <begin position="11"/>
        <end position="21"/>
    </location>
</feature>
<keyword evidence="9" id="KW-1185">Reference proteome</keyword>
<evidence type="ECO:0000256" key="6">
    <source>
        <dbReference type="ARBA" id="ARBA00024695"/>
    </source>
</evidence>
<feature type="region of interest" description="Disordered" evidence="7">
    <location>
        <begin position="911"/>
        <end position="952"/>
    </location>
</feature>
<evidence type="ECO:0000256" key="4">
    <source>
        <dbReference type="ARBA" id="ARBA00022552"/>
    </source>
</evidence>